<evidence type="ECO:0000256" key="1">
    <source>
        <dbReference type="ARBA" id="ARBA00004167"/>
    </source>
</evidence>
<feature type="compositionally biased region" description="Low complexity" evidence="5">
    <location>
        <begin position="150"/>
        <end position="170"/>
    </location>
</feature>
<protein>
    <submittedName>
        <fullName evidence="7">Uncharacterized protein</fullName>
    </submittedName>
</protein>
<feature type="region of interest" description="Disordered" evidence="5">
    <location>
        <begin position="150"/>
        <end position="199"/>
    </location>
</feature>
<dbReference type="GO" id="GO:0016020">
    <property type="term" value="C:membrane"/>
    <property type="evidence" value="ECO:0007669"/>
    <property type="project" value="UniProtKB-SubCell"/>
</dbReference>
<keyword evidence="3 6" id="KW-1133">Transmembrane helix</keyword>
<sequence>MCHSNTLYAKLPTATETLQPSQTPERLERRAVPYEMITCGYKNGDPAAMTTAESGSVCRFSTQNGIWGMCKRAEDSKCTLAGRCRDQHECAGGRGKTDNPKFRMTSCKVEYCSLAYLIMDQGHRYTYIACGAVAAKDTYYITPKAPALTTAVSQTTSTSETSKASSDTTAVTEISTTSSGSATEAPSEVSDDNRSESRSDTGAIVSGVVGGLAVLCGTAVAVIYLLRKSRAQKLEATPETRQGIEAPGQAETDNRPNELVGSKPSDVPANRQTAEQQGTLAPRRPDPVELSQDGVNRRVPKGQ</sequence>
<feature type="transmembrane region" description="Helical" evidence="6">
    <location>
        <begin position="203"/>
        <end position="226"/>
    </location>
</feature>
<feature type="compositionally biased region" description="Polar residues" evidence="5">
    <location>
        <begin position="171"/>
        <end position="184"/>
    </location>
</feature>
<proteinExistence type="predicted"/>
<keyword evidence="8" id="KW-1185">Reference proteome</keyword>
<reference evidence="7" key="1">
    <citation type="submission" date="2020-01" db="EMBL/GenBank/DDBJ databases">
        <title>Identification and distribution of gene clusters putatively required for synthesis of sphingolipid metabolism inhibitors in phylogenetically diverse species of the filamentous fungus Fusarium.</title>
        <authorList>
            <person name="Kim H.-S."/>
            <person name="Busman M."/>
            <person name="Brown D.W."/>
            <person name="Divon H."/>
            <person name="Uhlig S."/>
            <person name="Proctor R.H."/>
        </authorList>
    </citation>
    <scope>NUCLEOTIDE SEQUENCE</scope>
    <source>
        <strain evidence="7">NRRL 31653</strain>
    </source>
</reference>
<feature type="compositionally biased region" description="Polar residues" evidence="5">
    <location>
        <begin position="270"/>
        <end position="279"/>
    </location>
</feature>
<dbReference type="EMBL" id="LUFC02000747">
    <property type="protein sequence ID" value="KAF4494597.1"/>
    <property type="molecule type" value="Genomic_DNA"/>
</dbReference>
<evidence type="ECO:0000313" key="8">
    <source>
        <dbReference type="Proteomes" id="UP000737391"/>
    </source>
</evidence>
<dbReference type="PANTHER" id="PTHR15549:SF30">
    <property type="entry name" value="MID2 DOMAIN-CONTAINING PROTEIN"/>
    <property type="match status" value="1"/>
</dbReference>
<evidence type="ECO:0000256" key="6">
    <source>
        <dbReference type="SAM" id="Phobius"/>
    </source>
</evidence>
<comment type="subcellular location">
    <subcellularLocation>
        <location evidence="1">Membrane</location>
        <topology evidence="1">Single-pass membrane protein</topology>
    </subcellularLocation>
</comment>
<accession>A0A9P5B426</accession>
<dbReference type="OrthoDB" id="3547571at2759"/>
<evidence type="ECO:0000256" key="5">
    <source>
        <dbReference type="SAM" id="MobiDB-lite"/>
    </source>
</evidence>
<dbReference type="PANTHER" id="PTHR15549">
    <property type="entry name" value="PAIRED IMMUNOGLOBULIN-LIKE TYPE 2 RECEPTOR"/>
    <property type="match status" value="1"/>
</dbReference>
<dbReference type="Proteomes" id="UP000737391">
    <property type="component" value="Unassembled WGS sequence"/>
</dbReference>
<evidence type="ECO:0000256" key="2">
    <source>
        <dbReference type="ARBA" id="ARBA00022692"/>
    </source>
</evidence>
<feature type="region of interest" description="Disordered" evidence="5">
    <location>
        <begin position="234"/>
        <end position="303"/>
    </location>
</feature>
<keyword evidence="2 6" id="KW-0812">Transmembrane</keyword>
<evidence type="ECO:0000256" key="4">
    <source>
        <dbReference type="ARBA" id="ARBA00023136"/>
    </source>
</evidence>
<evidence type="ECO:0000313" key="7">
    <source>
        <dbReference type="EMBL" id="KAF4494597.1"/>
    </source>
</evidence>
<dbReference type="AlphaFoldDB" id="A0A9P5B426"/>
<comment type="caution">
    <text evidence="7">The sequence shown here is derived from an EMBL/GenBank/DDBJ whole genome shotgun (WGS) entry which is preliminary data.</text>
</comment>
<dbReference type="InterPro" id="IPR051694">
    <property type="entry name" value="Immunoregulatory_rcpt-like"/>
</dbReference>
<gene>
    <name evidence="7" type="ORF">FAGAP_9287</name>
</gene>
<name>A0A9P5B426_9HYPO</name>
<dbReference type="GO" id="GO:0071944">
    <property type="term" value="C:cell periphery"/>
    <property type="evidence" value="ECO:0007669"/>
    <property type="project" value="UniProtKB-ARBA"/>
</dbReference>
<evidence type="ECO:0000256" key="3">
    <source>
        <dbReference type="ARBA" id="ARBA00022989"/>
    </source>
</evidence>
<organism evidence="7 8">
    <name type="scientific">Fusarium agapanthi</name>
    <dbReference type="NCBI Taxonomy" id="1803897"/>
    <lineage>
        <taxon>Eukaryota</taxon>
        <taxon>Fungi</taxon>
        <taxon>Dikarya</taxon>
        <taxon>Ascomycota</taxon>
        <taxon>Pezizomycotina</taxon>
        <taxon>Sordariomycetes</taxon>
        <taxon>Hypocreomycetidae</taxon>
        <taxon>Hypocreales</taxon>
        <taxon>Nectriaceae</taxon>
        <taxon>Fusarium</taxon>
        <taxon>Fusarium fujikuroi species complex</taxon>
    </lineage>
</organism>
<keyword evidence="4 6" id="KW-0472">Membrane</keyword>